<keyword evidence="5 8" id="KW-0175">Coiled coil</keyword>
<dbReference type="AlphaFoldDB" id="A0A0L0SUD1"/>
<dbReference type="GO" id="GO:0005684">
    <property type="term" value="C:U2-type spliceosomal complex"/>
    <property type="evidence" value="ECO:0007669"/>
    <property type="project" value="TreeGrafter"/>
</dbReference>
<evidence type="ECO:0000256" key="3">
    <source>
        <dbReference type="ARBA" id="ARBA00022664"/>
    </source>
</evidence>
<comment type="subcellular location">
    <subcellularLocation>
        <location evidence="1">Nucleus</location>
    </subcellularLocation>
</comment>
<evidence type="ECO:0000256" key="7">
    <source>
        <dbReference type="ARBA" id="ARBA00023242"/>
    </source>
</evidence>
<keyword evidence="6" id="KW-0508">mRNA splicing</keyword>
<dbReference type="OMA" id="VWETEQQ"/>
<feature type="region of interest" description="Disordered" evidence="9">
    <location>
        <begin position="1"/>
        <end position="20"/>
    </location>
</feature>
<accession>A0A0L0SUD1</accession>
<dbReference type="SMART" id="SM01083">
    <property type="entry name" value="Cir_N"/>
    <property type="match status" value="1"/>
</dbReference>
<reference evidence="11 12" key="1">
    <citation type="submission" date="2009-11" db="EMBL/GenBank/DDBJ databases">
        <title>Annotation of Allomyces macrogynus ATCC 38327.</title>
        <authorList>
            <consortium name="The Broad Institute Genome Sequencing Platform"/>
            <person name="Russ C."/>
            <person name="Cuomo C."/>
            <person name="Burger G."/>
            <person name="Gray M.W."/>
            <person name="Holland P.W.H."/>
            <person name="King N."/>
            <person name="Lang F.B.F."/>
            <person name="Roger A.J."/>
            <person name="Ruiz-Trillo I."/>
            <person name="Young S.K."/>
            <person name="Zeng Q."/>
            <person name="Gargeya S."/>
            <person name="Fitzgerald M."/>
            <person name="Haas B."/>
            <person name="Abouelleil A."/>
            <person name="Alvarado L."/>
            <person name="Arachchi H.M."/>
            <person name="Berlin A."/>
            <person name="Chapman S.B."/>
            <person name="Gearin G."/>
            <person name="Goldberg J."/>
            <person name="Griggs A."/>
            <person name="Gujja S."/>
            <person name="Hansen M."/>
            <person name="Heiman D."/>
            <person name="Howarth C."/>
            <person name="Larimer J."/>
            <person name="Lui A."/>
            <person name="MacDonald P.J.P."/>
            <person name="McCowen C."/>
            <person name="Montmayeur A."/>
            <person name="Murphy C."/>
            <person name="Neiman D."/>
            <person name="Pearson M."/>
            <person name="Priest M."/>
            <person name="Roberts A."/>
            <person name="Saif S."/>
            <person name="Shea T."/>
            <person name="Sisk P."/>
            <person name="Stolte C."/>
            <person name="Sykes S."/>
            <person name="Wortman J."/>
            <person name="Nusbaum C."/>
            <person name="Birren B."/>
        </authorList>
    </citation>
    <scope>NUCLEOTIDE SEQUENCE [LARGE SCALE GENOMIC DNA]</scope>
    <source>
        <strain evidence="11 12">ATCC 38327</strain>
    </source>
</reference>
<reference evidence="12" key="2">
    <citation type="submission" date="2009-11" db="EMBL/GenBank/DDBJ databases">
        <title>The Genome Sequence of Allomyces macrogynus strain ATCC 38327.</title>
        <authorList>
            <consortium name="The Broad Institute Genome Sequencing Platform"/>
            <person name="Russ C."/>
            <person name="Cuomo C."/>
            <person name="Shea T."/>
            <person name="Young S.K."/>
            <person name="Zeng Q."/>
            <person name="Koehrsen M."/>
            <person name="Haas B."/>
            <person name="Borodovsky M."/>
            <person name="Guigo R."/>
            <person name="Alvarado L."/>
            <person name="Berlin A."/>
            <person name="Borenstein D."/>
            <person name="Chen Z."/>
            <person name="Engels R."/>
            <person name="Freedman E."/>
            <person name="Gellesch M."/>
            <person name="Goldberg J."/>
            <person name="Griggs A."/>
            <person name="Gujja S."/>
            <person name="Heiman D."/>
            <person name="Hepburn T."/>
            <person name="Howarth C."/>
            <person name="Jen D."/>
            <person name="Larson L."/>
            <person name="Lewis B."/>
            <person name="Mehta T."/>
            <person name="Park D."/>
            <person name="Pearson M."/>
            <person name="Roberts A."/>
            <person name="Saif S."/>
            <person name="Shenoy N."/>
            <person name="Sisk P."/>
            <person name="Stolte C."/>
            <person name="Sykes S."/>
            <person name="Walk T."/>
            <person name="White J."/>
            <person name="Yandava C."/>
            <person name="Burger G."/>
            <person name="Gray M.W."/>
            <person name="Holland P.W.H."/>
            <person name="King N."/>
            <person name="Lang F.B.F."/>
            <person name="Roger A.J."/>
            <person name="Ruiz-Trillo I."/>
            <person name="Lander E."/>
            <person name="Nusbaum C."/>
        </authorList>
    </citation>
    <scope>NUCLEOTIDE SEQUENCE [LARGE SCALE GENOMIC DNA]</scope>
    <source>
        <strain evidence="12">ATCC 38327</strain>
    </source>
</reference>
<dbReference type="InterPro" id="IPR022209">
    <property type="entry name" value="CWC25"/>
</dbReference>
<organism evidence="11 12">
    <name type="scientific">Allomyces macrogynus (strain ATCC 38327)</name>
    <name type="common">Allomyces javanicus var. macrogynus</name>
    <dbReference type="NCBI Taxonomy" id="578462"/>
    <lineage>
        <taxon>Eukaryota</taxon>
        <taxon>Fungi</taxon>
        <taxon>Fungi incertae sedis</taxon>
        <taxon>Blastocladiomycota</taxon>
        <taxon>Blastocladiomycetes</taxon>
        <taxon>Blastocladiales</taxon>
        <taxon>Blastocladiaceae</taxon>
        <taxon>Allomyces</taxon>
    </lineage>
</organism>
<dbReference type="OrthoDB" id="21123at2759"/>
<evidence type="ECO:0000256" key="6">
    <source>
        <dbReference type="ARBA" id="ARBA00023187"/>
    </source>
</evidence>
<comment type="similarity">
    <text evidence="2">Belongs to the CWC25 family.</text>
</comment>
<feature type="domain" description="CBF1-interacting co-repressor CIR N-terminal" evidence="10">
    <location>
        <begin position="11"/>
        <end position="47"/>
    </location>
</feature>
<name>A0A0L0SUD1_ALLM3</name>
<evidence type="ECO:0000256" key="1">
    <source>
        <dbReference type="ARBA" id="ARBA00004123"/>
    </source>
</evidence>
<evidence type="ECO:0000256" key="9">
    <source>
        <dbReference type="SAM" id="MobiDB-lite"/>
    </source>
</evidence>
<evidence type="ECO:0000259" key="10">
    <source>
        <dbReference type="SMART" id="SM01083"/>
    </source>
</evidence>
<evidence type="ECO:0000256" key="4">
    <source>
        <dbReference type="ARBA" id="ARBA00022728"/>
    </source>
</evidence>
<dbReference type="Proteomes" id="UP000054350">
    <property type="component" value="Unassembled WGS sequence"/>
</dbReference>
<evidence type="ECO:0000256" key="5">
    <source>
        <dbReference type="ARBA" id="ARBA00023054"/>
    </source>
</evidence>
<dbReference type="PANTHER" id="PTHR16196">
    <property type="entry name" value="CELL CYCLE CONTROL PROTEIN CWF25"/>
    <property type="match status" value="1"/>
</dbReference>
<dbReference type="InterPro" id="IPR019339">
    <property type="entry name" value="CIR_N_dom"/>
</dbReference>
<dbReference type="InterPro" id="IPR051376">
    <property type="entry name" value="CWC25_splicing_factor"/>
</dbReference>
<feature type="region of interest" description="Disordered" evidence="9">
    <location>
        <begin position="104"/>
        <end position="123"/>
    </location>
</feature>
<evidence type="ECO:0000256" key="8">
    <source>
        <dbReference type="SAM" id="Coils"/>
    </source>
</evidence>
<dbReference type="STRING" id="578462.A0A0L0SUD1"/>
<proteinExistence type="inferred from homology"/>
<keyword evidence="3" id="KW-0507">mRNA processing</keyword>
<feature type="compositionally biased region" description="Low complexity" evidence="9">
    <location>
        <begin position="104"/>
        <end position="119"/>
    </location>
</feature>
<sequence>MGGGDLNLKKSWHPQTMRNQERIWKEEQKALEEQRKLQQLQKELAEERAKQELVELQEKAGLVKRSNRIEWMYAVPAGAGGQLSSEKEDYLLGRKRADKALAAKDAPAAATTPADTIALSNPNVGTQRDVMSKIREDPLLLIRQQEQRVAAADFE</sequence>
<dbReference type="eggNOG" id="KOG3869">
    <property type="taxonomic scope" value="Eukaryota"/>
</dbReference>
<protein>
    <recommendedName>
        <fullName evidence="10">CBF1-interacting co-repressor CIR N-terminal domain-containing protein</fullName>
    </recommendedName>
</protein>
<dbReference type="GO" id="GO:0000398">
    <property type="term" value="P:mRNA splicing, via spliceosome"/>
    <property type="evidence" value="ECO:0007669"/>
    <property type="project" value="TreeGrafter"/>
</dbReference>
<keyword evidence="12" id="KW-1185">Reference proteome</keyword>
<keyword evidence="7" id="KW-0539">Nucleus</keyword>
<evidence type="ECO:0000313" key="11">
    <source>
        <dbReference type="EMBL" id="KNE66122.1"/>
    </source>
</evidence>
<keyword evidence="4" id="KW-0747">Spliceosome</keyword>
<dbReference type="VEuPathDB" id="FungiDB:AMAG_19348"/>
<evidence type="ECO:0000313" key="12">
    <source>
        <dbReference type="Proteomes" id="UP000054350"/>
    </source>
</evidence>
<dbReference type="Pfam" id="PF10197">
    <property type="entry name" value="Cir_N"/>
    <property type="match status" value="1"/>
</dbReference>
<gene>
    <name evidence="11" type="ORF">AMAG_19348</name>
</gene>
<dbReference type="EMBL" id="GG745349">
    <property type="protein sequence ID" value="KNE66122.1"/>
    <property type="molecule type" value="Genomic_DNA"/>
</dbReference>
<feature type="coiled-coil region" evidence="8">
    <location>
        <begin position="23"/>
        <end position="66"/>
    </location>
</feature>
<evidence type="ECO:0000256" key="2">
    <source>
        <dbReference type="ARBA" id="ARBA00006695"/>
    </source>
</evidence>
<dbReference type="Pfam" id="PF12542">
    <property type="entry name" value="CWC25"/>
    <property type="match status" value="1"/>
</dbReference>
<dbReference type="PANTHER" id="PTHR16196:SF0">
    <property type="entry name" value="PRE-MRNA-SPLICING FACTOR CWC25 HOMOLOG"/>
    <property type="match status" value="1"/>
</dbReference>